<dbReference type="EMBL" id="JALLPJ020001251">
    <property type="protein sequence ID" value="KAL3773015.1"/>
    <property type="molecule type" value="Genomic_DNA"/>
</dbReference>
<accession>A0ABD3NAA8</accession>
<feature type="transmembrane region" description="Helical" evidence="1">
    <location>
        <begin position="483"/>
        <end position="503"/>
    </location>
</feature>
<evidence type="ECO:0000256" key="1">
    <source>
        <dbReference type="SAM" id="Phobius"/>
    </source>
</evidence>
<feature type="transmembrane region" description="Helical" evidence="1">
    <location>
        <begin position="420"/>
        <end position="443"/>
    </location>
</feature>
<dbReference type="Proteomes" id="UP001530400">
    <property type="component" value="Unassembled WGS sequence"/>
</dbReference>
<comment type="caution">
    <text evidence="2">The sequence shown here is derived from an EMBL/GenBank/DDBJ whole genome shotgun (WGS) entry which is preliminary data.</text>
</comment>
<feature type="transmembrane region" description="Helical" evidence="1">
    <location>
        <begin position="251"/>
        <end position="271"/>
    </location>
</feature>
<name>A0ABD3NAA8_9STRA</name>
<evidence type="ECO:0000313" key="2">
    <source>
        <dbReference type="EMBL" id="KAL3773015.1"/>
    </source>
</evidence>
<feature type="transmembrane region" description="Helical" evidence="1">
    <location>
        <begin position="365"/>
        <end position="385"/>
    </location>
</feature>
<feature type="transmembrane region" description="Helical" evidence="1">
    <location>
        <begin position="333"/>
        <end position="353"/>
    </location>
</feature>
<feature type="transmembrane region" description="Helical" evidence="1">
    <location>
        <begin position="283"/>
        <end position="301"/>
    </location>
</feature>
<gene>
    <name evidence="2" type="ORF">ACHAWO_003970</name>
</gene>
<keyword evidence="1" id="KW-0472">Membrane</keyword>
<reference evidence="2 3" key="1">
    <citation type="submission" date="2024-10" db="EMBL/GenBank/DDBJ databases">
        <title>Updated reference genomes for cyclostephanoid diatoms.</title>
        <authorList>
            <person name="Roberts W.R."/>
            <person name="Alverson A.J."/>
        </authorList>
    </citation>
    <scope>NUCLEOTIDE SEQUENCE [LARGE SCALE GENOMIC DNA]</scope>
    <source>
        <strain evidence="2 3">AJA010-31</strain>
    </source>
</reference>
<dbReference type="PANTHER" id="PTHR16189">
    <property type="entry name" value="TRANSMEMBRANE PROTEIN 104-RELATED"/>
    <property type="match status" value="1"/>
</dbReference>
<organism evidence="2 3">
    <name type="scientific">Cyclotella atomus</name>
    <dbReference type="NCBI Taxonomy" id="382360"/>
    <lineage>
        <taxon>Eukaryota</taxon>
        <taxon>Sar</taxon>
        <taxon>Stramenopiles</taxon>
        <taxon>Ochrophyta</taxon>
        <taxon>Bacillariophyta</taxon>
        <taxon>Coscinodiscophyceae</taxon>
        <taxon>Thalassiosirophycidae</taxon>
        <taxon>Stephanodiscales</taxon>
        <taxon>Stephanodiscaceae</taxon>
        <taxon>Cyclotella</taxon>
    </lineage>
</organism>
<feature type="transmembrane region" description="Helical" evidence="1">
    <location>
        <begin position="569"/>
        <end position="587"/>
    </location>
</feature>
<keyword evidence="1" id="KW-1133">Transmembrane helix</keyword>
<evidence type="ECO:0000313" key="3">
    <source>
        <dbReference type="Proteomes" id="UP001530400"/>
    </source>
</evidence>
<feature type="transmembrane region" description="Helical" evidence="1">
    <location>
        <begin position="183"/>
        <end position="207"/>
    </location>
</feature>
<feature type="transmembrane region" description="Helical" evidence="1">
    <location>
        <begin position="455"/>
        <end position="477"/>
    </location>
</feature>
<dbReference type="PANTHER" id="PTHR16189:SF3">
    <property type="entry name" value="AMINO ACID TRANSPORTER TRANSMEMBRANE DOMAIN-CONTAINING PROTEIN"/>
    <property type="match status" value="1"/>
</dbReference>
<proteinExistence type="predicted"/>
<feature type="transmembrane region" description="Helical" evidence="1">
    <location>
        <begin position="543"/>
        <end position="563"/>
    </location>
</feature>
<keyword evidence="1" id="KW-0812">Transmembrane</keyword>
<sequence length="593" mass="63920">MTQKHLSYSAILVLAANTMNGPGITTLPDVAVDAGILLYIVLIVISVRMASFVCKRMVHAMWSSIKNEYYERVDSVDIDVKSSLKEEEPENCNAESSITVQLTELHTNQIQLEHREHYLHKNDPQSKLLSREDDSTLSLGDAEIKSLIDHEHKSEVSHLQPVLERTSIVGQSLEGYGRSTSTMVALTMVASALCLALAQMMLCAAIMDGLFVVVGGKSCALGLPNTNEEGHTSFVYCTIHSSMKPYMNSGAPVSIISIGWVIATAVSVFLGTKHLDEMMTVQYTFFGCLIVSCMRFTYVLSSMSANFDDLSSSSQSAKSDATDLSWGIGPNPFLTVGPIMFNFAFIVTAPPLSALAKRQSIASDALGMSCVVMGALYAVIGWVGAPVSNAVRNGLIKGGDDTNLLSLILLSGADDGGVSALDLICISAFGISILASIPVYCLLAQQTLVHDAGVAKFPAFVFSNVVPWILVALTYNAAFFEAFVNWSGLLILGYANFSLPLLLDSRLQKVRSEKAVLDDIDLDGSLSKDRRSSSEDIHQSTKITNVFFSLVTASISSVIAISLMPIPSLTVTALVFVVMIFATLLWPDASLDF</sequence>
<protein>
    <submittedName>
        <fullName evidence="2">Uncharacterized protein</fullName>
    </submittedName>
</protein>
<feature type="transmembrane region" description="Helical" evidence="1">
    <location>
        <begin position="36"/>
        <end position="54"/>
    </location>
</feature>
<dbReference type="AlphaFoldDB" id="A0ABD3NAA8"/>
<keyword evidence="3" id="KW-1185">Reference proteome</keyword>